<keyword evidence="2" id="KW-0472">Membrane</keyword>
<feature type="compositionally biased region" description="Basic and acidic residues" evidence="1">
    <location>
        <begin position="169"/>
        <end position="213"/>
    </location>
</feature>
<keyword evidence="5" id="KW-1185">Reference proteome</keyword>
<keyword evidence="2" id="KW-1133">Transmembrane helix</keyword>
<dbReference type="OMA" id="GNECIKT"/>
<feature type="compositionally biased region" description="Acidic residues" evidence="1">
    <location>
        <begin position="349"/>
        <end position="364"/>
    </location>
</feature>
<gene>
    <name evidence="4" type="ORF">NEMVEDRAFT_v1g245479</name>
</gene>
<feature type="compositionally biased region" description="Polar residues" evidence="1">
    <location>
        <begin position="101"/>
        <end position="116"/>
    </location>
</feature>
<dbReference type="Pfam" id="PF06809">
    <property type="entry name" value="NPDC1"/>
    <property type="match status" value="1"/>
</dbReference>
<dbReference type="EMBL" id="DS469668">
    <property type="protein sequence ID" value="EDO36499.1"/>
    <property type="molecule type" value="Genomic_DNA"/>
</dbReference>
<feature type="compositionally biased region" description="Low complexity" evidence="1">
    <location>
        <begin position="126"/>
        <end position="137"/>
    </location>
</feature>
<dbReference type="GO" id="GO:0016020">
    <property type="term" value="C:membrane"/>
    <property type="evidence" value="ECO:0007669"/>
    <property type="project" value="InterPro"/>
</dbReference>
<dbReference type="eggNOG" id="KOG3884">
    <property type="taxonomic scope" value="Eukaryota"/>
</dbReference>
<organism evidence="4 5">
    <name type="scientific">Nematostella vectensis</name>
    <name type="common">Starlet sea anemone</name>
    <dbReference type="NCBI Taxonomy" id="45351"/>
    <lineage>
        <taxon>Eukaryota</taxon>
        <taxon>Metazoa</taxon>
        <taxon>Cnidaria</taxon>
        <taxon>Anthozoa</taxon>
        <taxon>Hexacorallia</taxon>
        <taxon>Actiniaria</taxon>
        <taxon>Edwardsiidae</taxon>
        <taxon>Nematostella</taxon>
    </lineage>
</organism>
<proteinExistence type="predicted"/>
<feature type="region of interest" description="Disordered" evidence="1">
    <location>
        <begin position="341"/>
        <end position="365"/>
    </location>
</feature>
<evidence type="ECO:0000256" key="2">
    <source>
        <dbReference type="SAM" id="Phobius"/>
    </source>
</evidence>
<evidence type="ECO:0000256" key="3">
    <source>
        <dbReference type="SAM" id="SignalP"/>
    </source>
</evidence>
<feature type="region of interest" description="Disordered" evidence="1">
    <location>
        <begin position="99"/>
        <end position="231"/>
    </location>
</feature>
<feature type="chain" id="PRO_5002715126" description="Neural proliferation differentiation and control protein 1" evidence="3">
    <location>
        <begin position="18"/>
        <end position="446"/>
    </location>
</feature>
<keyword evidence="3" id="KW-0732">Signal</keyword>
<evidence type="ECO:0000313" key="4">
    <source>
        <dbReference type="EMBL" id="EDO36499.1"/>
    </source>
</evidence>
<feature type="signal peptide" evidence="3">
    <location>
        <begin position="1"/>
        <end position="17"/>
    </location>
</feature>
<evidence type="ECO:0000313" key="5">
    <source>
        <dbReference type="Proteomes" id="UP000001593"/>
    </source>
</evidence>
<accession>A7SIF2</accession>
<dbReference type="InParanoid" id="A7SIF2"/>
<sequence>MNSAFFLFLLNLSLITGYEYDRGSVQCSVKSCLLANRRPCEYGQNFCGPCLNGYSQDGNECIKTTPLNEELEVSPGAEDGSEISTIFDHSSTLEPLISETVPYSPTDDFNTPTSAPATGVDEQENSQESNQKSNQNNAKSDGKGKEDTHTSHPSKNNNIKKLKNGAKSTAKDESLKRLKPKKDQVLEAKRKEDSEKKRDEVKLNKFLAEREENGNVDGSLESESGETNLQVNSSAIPPPFILKKKVGKVDRSELDDIYFLFIVIGCSVAGIAGLALAGYCWYKLHTTAKAVSETEYTGYGLKGSTKHPPPTQGDQKLDYSAEMYHYQQTKSQLAAMEKAGTVTPKGGALDDDDDENSDEGDEGDYTVYECPGLAPTGDMTVVNPMFSDQEAVGSDQDANGDRSGHSSPVAPRHAILGKTKSFWEPNLLLGISGKHPNLIFAMFEQD</sequence>
<feature type="transmembrane region" description="Helical" evidence="2">
    <location>
        <begin position="257"/>
        <end position="282"/>
    </location>
</feature>
<feature type="compositionally biased region" description="Polar residues" evidence="1">
    <location>
        <begin position="221"/>
        <end position="231"/>
    </location>
</feature>
<keyword evidence="2" id="KW-0812">Transmembrane</keyword>
<feature type="compositionally biased region" description="Basic and acidic residues" evidence="1">
    <location>
        <begin position="140"/>
        <end position="150"/>
    </location>
</feature>
<dbReference type="Proteomes" id="UP000001593">
    <property type="component" value="Unassembled WGS sequence"/>
</dbReference>
<evidence type="ECO:0008006" key="6">
    <source>
        <dbReference type="Google" id="ProtNLM"/>
    </source>
</evidence>
<name>A7SIF2_NEMVE</name>
<dbReference type="HOGENOM" id="CLU_614371_0_0_1"/>
<dbReference type="PANTHER" id="PTHR23352:SF2">
    <property type="entry name" value="NEURAL PROLIFERATION DIFFERENTIATION AND CONTROL PROTEIN 1"/>
    <property type="match status" value="1"/>
</dbReference>
<dbReference type="PANTHER" id="PTHR23352">
    <property type="entry name" value="NEURAL PROLIFERATION DIFFERENTIATION AND CONTROL PROTEIN-1 NPDC-1 PROTEIN"/>
    <property type="match status" value="1"/>
</dbReference>
<dbReference type="InterPro" id="IPR009635">
    <property type="entry name" value="NPDC1"/>
</dbReference>
<dbReference type="AlphaFoldDB" id="A7SIF2"/>
<feature type="region of interest" description="Disordered" evidence="1">
    <location>
        <begin position="391"/>
        <end position="411"/>
    </location>
</feature>
<protein>
    <recommendedName>
        <fullName evidence="6">Neural proliferation differentiation and control protein 1</fullName>
    </recommendedName>
</protein>
<evidence type="ECO:0000256" key="1">
    <source>
        <dbReference type="SAM" id="MobiDB-lite"/>
    </source>
</evidence>
<reference evidence="4 5" key="1">
    <citation type="journal article" date="2007" name="Science">
        <title>Sea anemone genome reveals ancestral eumetazoan gene repertoire and genomic organization.</title>
        <authorList>
            <person name="Putnam N.H."/>
            <person name="Srivastava M."/>
            <person name="Hellsten U."/>
            <person name="Dirks B."/>
            <person name="Chapman J."/>
            <person name="Salamov A."/>
            <person name="Terry A."/>
            <person name="Shapiro H."/>
            <person name="Lindquist E."/>
            <person name="Kapitonov V.V."/>
            <person name="Jurka J."/>
            <person name="Genikhovich G."/>
            <person name="Grigoriev I.V."/>
            <person name="Lucas S.M."/>
            <person name="Steele R.E."/>
            <person name="Finnerty J.R."/>
            <person name="Technau U."/>
            <person name="Martindale M.Q."/>
            <person name="Rokhsar D.S."/>
        </authorList>
    </citation>
    <scope>NUCLEOTIDE SEQUENCE [LARGE SCALE GENOMIC DNA]</scope>
    <source>
        <strain evidence="5">CH2 X CH6</strain>
    </source>
</reference>